<dbReference type="InterPro" id="IPR036318">
    <property type="entry name" value="FAD-bd_PCMH-like_sf"/>
</dbReference>
<organism evidence="11 12">
    <name type="scientific">Chitinophaga solisilvae</name>
    <dbReference type="NCBI Taxonomy" id="1233460"/>
    <lineage>
        <taxon>Bacteria</taxon>
        <taxon>Pseudomonadati</taxon>
        <taxon>Bacteroidota</taxon>
        <taxon>Chitinophagia</taxon>
        <taxon>Chitinophagales</taxon>
        <taxon>Chitinophagaceae</taxon>
        <taxon>Chitinophaga</taxon>
    </lineage>
</organism>
<dbReference type="PANTHER" id="PTHR11748:SF111">
    <property type="entry name" value="D-LACTATE DEHYDROGENASE, MITOCHONDRIAL-RELATED"/>
    <property type="match status" value="1"/>
</dbReference>
<gene>
    <name evidence="11" type="ORF">ECE50_028600</name>
</gene>
<sequence>MNIEQELKQILPETRIKTRYIDVISFASDAGFYHLVPAAVVQPVGEAEIIALFRFSQQHRIPLVFRTGGTSLSGQSITDGILVDLSQFWNKIQVEDAGNRVRVQPGITGAMVNAHLKRHSRKIGPDPSSISAAMMGGILSNNSSGMCCGVVQNSYHTTRYIRFILPDGRAFSTENPADYQRFKDQCPELFLQLATFREQITSDEKLQQRIRYKYQTKNTVGYSLNAFIDYAHPLDILAHLLIGAEGTLAFIAEAVLDTVPDYAFKSTALLYFPTIYDACQAIVPLTRAGALMVELMDRASLRAVENMDGIPAIVKTLPPTAAALLVEFQENSQQELDTRVQNFLASTGRLSLSETPVFTTDPAAQAFFWKIRKGLFPAVGAVRASGTTVILEDIAFPVEKLGDAISDIQQLFLQYNYLNAIIFGHAKDGNIHFVVTQSFNTPDEVTRYDRFLRDVVTLVVDKYDGTLKAEHGTGRNMAPFVETEWGGDAYEIMKKIKAAADPHGLLNPGVIINSDAEVHLKNLKELPAVEEEVDRCIECGYCEHKCPSRDITATPRRRIVIRRALKKLENDGDKKHYQLLLDQYQYDGLETCAVDGLCATACPVDINTGDLVKRLRRENHSASANKMALRAARHFKTVEATARMAIKTGAAINSIFGEKAMINITAALRRLIPAIPLWSAEMTPPPHLSILKSTAAPASGQQDTIVYFPACISRMMGSYKGKSKNLLETFMSICRKSAISVIVPEQLSGSCCSQIFSSKGFKDAYAWTANSTIEKMWAASRNGALPVVTDVSSCAYTLHHVRPVLTAANQQKFDQLRILDSVDFLHEYILPRATASQKKKNIVLHPVCSLEKMKTTHKFIAIANHFAEEVTVPKNAGCCGMAGDRGFLFPELTASATRPEATELAHHSADGYYSSTKTCEIAMSTAVKHNYESVLYLVDETL</sequence>
<dbReference type="InterPro" id="IPR016164">
    <property type="entry name" value="FAD-linked_Oxase-like_C"/>
</dbReference>
<dbReference type="InterPro" id="IPR004113">
    <property type="entry name" value="FAD-bd_oxidored_4_C"/>
</dbReference>
<keyword evidence="8" id="KW-0408">Iron</keyword>
<dbReference type="OrthoDB" id="9767256at2"/>
<dbReference type="Proteomes" id="UP000281028">
    <property type="component" value="Unassembled WGS sequence"/>
</dbReference>
<dbReference type="Pfam" id="PF01565">
    <property type="entry name" value="FAD_binding_4"/>
    <property type="match status" value="1"/>
</dbReference>
<dbReference type="PROSITE" id="PS51379">
    <property type="entry name" value="4FE4S_FER_2"/>
    <property type="match status" value="1"/>
</dbReference>
<dbReference type="InterPro" id="IPR016167">
    <property type="entry name" value="FAD-bd_PCMH_sub1"/>
</dbReference>
<evidence type="ECO:0000256" key="9">
    <source>
        <dbReference type="ARBA" id="ARBA00023014"/>
    </source>
</evidence>
<dbReference type="PROSITE" id="PS00198">
    <property type="entry name" value="4FE4S_FER_1"/>
    <property type="match status" value="1"/>
</dbReference>
<dbReference type="InterPro" id="IPR016166">
    <property type="entry name" value="FAD-bd_PCMH"/>
</dbReference>
<dbReference type="InterPro" id="IPR006094">
    <property type="entry name" value="Oxid_FAD_bind_N"/>
</dbReference>
<dbReference type="GO" id="GO:1903457">
    <property type="term" value="P:lactate catabolic process"/>
    <property type="evidence" value="ECO:0007669"/>
    <property type="project" value="TreeGrafter"/>
</dbReference>
<protein>
    <recommendedName>
        <fullName evidence="10">D-lactate dehydrogenase (cytochrome)</fullName>
        <ecNumber evidence="10">1.1.2.4</ecNumber>
    </recommendedName>
</protein>
<dbReference type="PANTHER" id="PTHR11748">
    <property type="entry name" value="D-LACTATE DEHYDROGENASE"/>
    <property type="match status" value="1"/>
</dbReference>
<evidence type="ECO:0000256" key="8">
    <source>
        <dbReference type="ARBA" id="ARBA00023004"/>
    </source>
</evidence>
<keyword evidence="12" id="KW-1185">Reference proteome</keyword>
<name>A0A3S1B3A9_9BACT</name>
<dbReference type="Pfam" id="PF02754">
    <property type="entry name" value="CCG"/>
    <property type="match status" value="1"/>
</dbReference>
<evidence type="ECO:0000256" key="1">
    <source>
        <dbReference type="ARBA" id="ARBA00001974"/>
    </source>
</evidence>
<dbReference type="InterPro" id="IPR017900">
    <property type="entry name" value="4Fe4S_Fe_S_CS"/>
</dbReference>
<comment type="similarity">
    <text evidence="2">Belongs to the FAD-binding oxidoreductase/transferase type 4 family.</text>
</comment>
<evidence type="ECO:0000256" key="10">
    <source>
        <dbReference type="ARBA" id="ARBA00038897"/>
    </source>
</evidence>
<evidence type="ECO:0000256" key="2">
    <source>
        <dbReference type="ARBA" id="ARBA00008000"/>
    </source>
</evidence>
<evidence type="ECO:0000256" key="5">
    <source>
        <dbReference type="ARBA" id="ARBA00022827"/>
    </source>
</evidence>
<evidence type="ECO:0000256" key="3">
    <source>
        <dbReference type="ARBA" id="ARBA00022630"/>
    </source>
</evidence>
<dbReference type="Gene3D" id="1.10.1060.10">
    <property type="entry name" value="Alpha-helical ferredoxin"/>
    <property type="match status" value="1"/>
</dbReference>
<dbReference type="InterPro" id="IPR016169">
    <property type="entry name" value="FAD-bd_PCMH_sub2"/>
</dbReference>
<dbReference type="Pfam" id="PF02913">
    <property type="entry name" value="FAD-oxidase_C"/>
    <property type="match status" value="1"/>
</dbReference>
<evidence type="ECO:0000256" key="6">
    <source>
        <dbReference type="ARBA" id="ARBA00022946"/>
    </source>
</evidence>
<reference evidence="11" key="1">
    <citation type="submission" date="2020-05" db="EMBL/GenBank/DDBJ databases">
        <title>Chitinophaga laudate sp. nov., isolated from a tropical peat swamp.</title>
        <authorList>
            <person name="Goh C.B.S."/>
            <person name="Lee M.S."/>
            <person name="Parimannan S."/>
            <person name="Pasbakhsh P."/>
            <person name="Yule C.M."/>
            <person name="Rajandas H."/>
            <person name="Loke S."/>
            <person name="Croft L."/>
            <person name="Tan J.B.L."/>
        </authorList>
    </citation>
    <scope>NUCLEOTIDE SEQUENCE</scope>
    <source>
        <strain evidence="11">Mgbs1</strain>
    </source>
</reference>
<dbReference type="InterPro" id="IPR004017">
    <property type="entry name" value="Cys_rich_dom"/>
</dbReference>
<evidence type="ECO:0000313" key="11">
    <source>
        <dbReference type="EMBL" id="NSL90817.1"/>
    </source>
</evidence>
<dbReference type="InterPro" id="IPR017896">
    <property type="entry name" value="4Fe4S_Fe-S-bd"/>
</dbReference>
<dbReference type="GO" id="GO:0051536">
    <property type="term" value="F:iron-sulfur cluster binding"/>
    <property type="evidence" value="ECO:0007669"/>
    <property type="project" value="UniProtKB-KW"/>
</dbReference>
<dbReference type="Gene3D" id="3.30.70.2190">
    <property type="match status" value="1"/>
</dbReference>
<dbReference type="SUPFAM" id="SSF56176">
    <property type="entry name" value="FAD-binding/transporter-associated domain-like"/>
    <property type="match status" value="1"/>
</dbReference>
<comment type="cofactor">
    <cofactor evidence="1">
        <name>FAD</name>
        <dbReference type="ChEBI" id="CHEBI:57692"/>
    </cofactor>
</comment>
<keyword evidence="4" id="KW-0479">Metal-binding</keyword>
<dbReference type="InterPro" id="IPR016171">
    <property type="entry name" value="Vanillyl_alc_oxidase_C-sub2"/>
</dbReference>
<keyword evidence="5" id="KW-0274">FAD</keyword>
<keyword evidence="7" id="KW-0560">Oxidoreductase</keyword>
<dbReference type="Pfam" id="PF13183">
    <property type="entry name" value="Fer4_8"/>
    <property type="match status" value="1"/>
</dbReference>
<dbReference type="Gene3D" id="3.30.70.2740">
    <property type="match status" value="1"/>
</dbReference>
<dbReference type="EMBL" id="RIAR02000001">
    <property type="protein sequence ID" value="NSL90817.1"/>
    <property type="molecule type" value="Genomic_DNA"/>
</dbReference>
<dbReference type="EC" id="1.1.2.4" evidence="10"/>
<evidence type="ECO:0000313" key="12">
    <source>
        <dbReference type="Proteomes" id="UP000281028"/>
    </source>
</evidence>
<dbReference type="AlphaFoldDB" id="A0A3S1B3A9"/>
<dbReference type="Gene3D" id="3.30.465.10">
    <property type="match status" value="1"/>
</dbReference>
<dbReference type="PROSITE" id="PS51387">
    <property type="entry name" value="FAD_PCMH"/>
    <property type="match status" value="1"/>
</dbReference>
<dbReference type="InterPro" id="IPR009051">
    <property type="entry name" value="Helical_ferredxn"/>
</dbReference>
<keyword evidence="3" id="KW-0285">Flavoprotein</keyword>
<dbReference type="GO" id="GO:0071949">
    <property type="term" value="F:FAD binding"/>
    <property type="evidence" value="ECO:0007669"/>
    <property type="project" value="InterPro"/>
</dbReference>
<dbReference type="SUPFAM" id="SSF55103">
    <property type="entry name" value="FAD-linked oxidases, C-terminal domain"/>
    <property type="match status" value="1"/>
</dbReference>
<dbReference type="SUPFAM" id="SSF46548">
    <property type="entry name" value="alpha-helical ferredoxin"/>
    <property type="match status" value="1"/>
</dbReference>
<keyword evidence="9" id="KW-0411">Iron-sulfur</keyword>
<dbReference type="GO" id="GO:0008720">
    <property type="term" value="F:D-lactate dehydrogenase (NAD+) activity"/>
    <property type="evidence" value="ECO:0007669"/>
    <property type="project" value="TreeGrafter"/>
</dbReference>
<dbReference type="FunFam" id="1.10.45.10:FF:000001">
    <property type="entry name" value="D-lactate dehydrogenase mitochondrial"/>
    <property type="match status" value="1"/>
</dbReference>
<dbReference type="Gene3D" id="1.10.45.10">
    <property type="entry name" value="Vanillyl-alcohol Oxidase, Chain A, domain 4"/>
    <property type="match status" value="1"/>
</dbReference>
<dbReference type="Gene3D" id="3.30.43.10">
    <property type="entry name" value="Uridine Diphospho-n-acetylenolpyruvylglucosamine Reductase, domain 2"/>
    <property type="match status" value="1"/>
</dbReference>
<keyword evidence="6" id="KW-0809">Transit peptide</keyword>
<evidence type="ECO:0000256" key="7">
    <source>
        <dbReference type="ARBA" id="ARBA00023002"/>
    </source>
</evidence>
<accession>A0A3S1B3A9</accession>
<dbReference type="GO" id="GO:0046872">
    <property type="term" value="F:metal ion binding"/>
    <property type="evidence" value="ECO:0007669"/>
    <property type="project" value="UniProtKB-KW"/>
</dbReference>
<dbReference type="GO" id="GO:0004458">
    <property type="term" value="F:D-lactate dehydrogenase (cytochrome) activity"/>
    <property type="evidence" value="ECO:0007669"/>
    <property type="project" value="UniProtKB-EC"/>
</dbReference>
<dbReference type="RefSeq" id="WP_127036486.1">
    <property type="nucleotide sequence ID" value="NZ_JAABOK010000006.1"/>
</dbReference>
<evidence type="ECO:0000256" key="4">
    <source>
        <dbReference type="ARBA" id="ARBA00022723"/>
    </source>
</evidence>
<comment type="caution">
    <text evidence="11">The sequence shown here is derived from an EMBL/GenBank/DDBJ whole genome shotgun (WGS) entry which is preliminary data.</text>
</comment>
<proteinExistence type="inferred from homology"/>